<evidence type="ECO:0000313" key="3">
    <source>
        <dbReference type="EMBL" id="PTD22515.1"/>
    </source>
</evidence>
<keyword evidence="4" id="KW-1185">Reference proteome</keyword>
<dbReference type="Pfam" id="PF13202">
    <property type="entry name" value="EF-hand_5"/>
    <property type="match status" value="3"/>
</dbReference>
<organism evidence="3 4">
    <name type="scientific">Edaphosphingomonas fennica</name>
    <dbReference type="NCBI Taxonomy" id="114404"/>
    <lineage>
        <taxon>Bacteria</taxon>
        <taxon>Pseudomonadati</taxon>
        <taxon>Pseudomonadota</taxon>
        <taxon>Alphaproteobacteria</taxon>
        <taxon>Sphingomonadales</taxon>
        <taxon>Rhizorhabdaceae</taxon>
        <taxon>Edaphosphingomonas</taxon>
    </lineage>
</organism>
<dbReference type="AlphaFoldDB" id="A0A2T4I0U5"/>
<name>A0A2T4I0U5_9SPHN</name>
<dbReference type="RefSeq" id="WP_107394733.1">
    <property type="nucleotide sequence ID" value="NZ_PHHF01000041.1"/>
</dbReference>
<feature type="region of interest" description="Disordered" evidence="1">
    <location>
        <begin position="134"/>
        <end position="156"/>
    </location>
</feature>
<dbReference type="InterPro" id="IPR018247">
    <property type="entry name" value="EF_Hand_1_Ca_BS"/>
</dbReference>
<feature type="compositionally biased region" description="Low complexity" evidence="1">
    <location>
        <begin position="39"/>
        <end position="55"/>
    </location>
</feature>
<protein>
    <submittedName>
        <fullName evidence="3">Histidine kinase</fullName>
    </submittedName>
</protein>
<evidence type="ECO:0000256" key="1">
    <source>
        <dbReference type="SAM" id="MobiDB-lite"/>
    </source>
</evidence>
<dbReference type="PROSITE" id="PS50222">
    <property type="entry name" value="EF_HAND_2"/>
    <property type="match status" value="1"/>
</dbReference>
<feature type="region of interest" description="Disordered" evidence="1">
    <location>
        <begin position="38"/>
        <end position="71"/>
    </location>
</feature>
<dbReference type="SUPFAM" id="SSF47473">
    <property type="entry name" value="EF-hand"/>
    <property type="match status" value="1"/>
</dbReference>
<dbReference type="InterPro" id="IPR011992">
    <property type="entry name" value="EF-hand-dom_pair"/>
</dbReference>
<reference evidence="3 4" key="1">
    <citation type="submission" date="2017-11" db="EMBL/GenBank/DDBJ databases">
        <title>Sphingomonas oleivorans sp. nov., isolated from oil-contaminated soil.</title>
        <authorList>
            <person name="Wang L."/>
            <person name="Chen L."/>
        </authorList>
    </citation>
    <scope>NUCLEOTIDE SEQUENCE [LARGE SCALE GENOMIC DNA]</scope>
    <source>
        <strain evidence="3 4">K101</strain>
    </source>
</reference>
<keyword evidence="3" id="KW-0418">Kinase</keyword>
<evidence type="ECO:0000259" key="2">
    <source>
        <dbReference type="PROSITE" id="PS50222"/>
    </source>
</evidence>
<proteinExistence type="predicted"/>
<feature type="compositionally biased region" description="Basic and acidic residues" evidence="1">
    <location>
        <begin position="57"/>
        <end position="71"/>
    </location>
</feature>
<dbReference type="GO" id="GO:0005509">
    <property type="term" value="F:calcium ion binding"/>
    <property type="evidence" value="ECO:0007669"/>
    <property type="project" value="InterPro"/>
</dbReference>
<comment type="caution">
    <text evidence="3">The sequence shown here is derived from an EMBL/GenBank/DDBJ whole genome shotgun (WGS) entry which is preliminary data.</text>
</comment>
<dbReference type="GO" id="GO:0016301">
    <property type="term" value="F:kinase activity"/>
    <property type="evidence" value="ECO:0007669"/>
    <property type="project" value="UniProtKB-KW"/>
</dbReference>
<dbReference type="Gene3D" id="1.10.238.10">
    <property type="entry name" value="EF-hand"/>
    <property type="match status" value="1"/>
</dbReference>
<feature type="domain" description="EF-hand" evidence="2">
    <location>
        <begin position="80"/>
        <end position="115"/>
    </location>
</feature>
<dbReference type="EMBL" id="PHHF01000041">
    <property type="protein sequence ID" value="PTD22515.1"/>
    <property type="molecule type" value="Genomic_DNA"/>
</dbReference>
<dbReference type="PROSITE" id="PS00018">
    <property type="entry name" value="EF_HAND_1"/>
    <property type="match status" value="2"/>
</dbReference>
<evidence type="ECO:0000313" key="4">
    <source>
        <dbReference type="Proteomes" id="UP000241206"/>
    </source>
</evidence>
<sequence>MARFLAGVASALLLAAAGFFWWSGRAADAGPAALPPAPLIAAPADAGADTDPPQASERTREQRRFARYDRDRDGRVGREEYLAARRKAFAKLDTNGDGRLSFEEYAVRTIDKFGQADADRSGALDAAEFATTRVARKAPARPNCPPPPARDEGEEG</sequence>
<keyword evidence="3" id="KW-0808">Transferase</keyword>
<dbReference type="Proteomes" id="UP000241206">
    <property type="component" value="Unassembled WGS sequence"/>
</dbReference>
<accession>A0A2T4I0U5</accession>
<dbReference type="InterPro" id="IPR002048">
    <property type="entry name" value="EF_hand_dom"/>
</dbReference>
<gene>
    <name evidence="3" type="ORF">CV103_09275</name>
</gene>